<dbReference type="RefSeq" id="XP_001889208.1">
    <property type="nucleotide sequence ID" value="XM_001889173.1"/>
</dbReference>
<dbReference type="GeneID" id="6084891"/>
<dbReference type="AlphaFoldDB" id="B0DZ12"/>
<evidence type="ECO:0000313" key="2">
    <source>
        <dbReference type="Proteomes" id="UP000001194"/>
    </source>
</evidence>
<dbReference type="Proteomes" id="UP000001194">
    <property type="component" value="Unassembled WGS sequence"/>
</dbReference>
<proteinExistence type="predicted"/>
<reference evidence="1 2" key="1">
    <citation type="journal article" date="2008" name="Nature">
        <title>The genome of Laccaria bicolor provides insights into mycorrhizal symbiosis.</title>
        <authorList>
            <person name="Martin F."/>
            <person name="Aerts A."/>
            <person name="Ahren D."/>
            <person name="Brun A."/>
            <person name="Danchin E.G.J."/>
            <person name="Duchaussoy F."/>
            <person name="Gibon J."/>
            <person name="Kohler A."/>
            <person name="Lindquist E."/>
            <person name="Pereda V."/>
            <person name="Salamov A."/>
            <person name="Shapiro H.J."/>
            <person name="Wuyts J."/>
            <person name="Blaudez D."/>
            <person name="Buee M."/>
            <person name="Brokstein P."/>
            <person name="Canbaeck B."/>
            <person name="Cohen D."/>
            <person name="Courty P.E."/>
            <person name="Coutinho P.M."/>
            <person name="Delaruelle C."/>
            <person name="Detter J.C."/>
            <person name="Deveau A."/>
            <person name="DiFazio S."/>
            <person name="Duplessis S."/>
            <person name="Fraissinet-Tachet L."/>
            <person name="Lucic E."/>
            <person name="Frey-Klett P."/>
            <person name="Fourrey C."/>
            <person name="Feussner I."/>
            <person name="Gay G."/>
            <person name="Grimwood J."/>
            <person name="Hoegger P.J."/>
            <person name="Jain P."/>
            <person name="Kilaru S."/>
            <person name="Labbe J."/>
            <person name="Lin Y.C."/>
            <person name="Legue V."/>
            <person name="Le Tacon F."/>
            <person name="Marmeisse R."/>
            <person name="Melayah D."/>
            <person name="Montanini B."/>
            <person name="Muratet M."/>
            <person name="Nehls U."/>
            <person name="Niculita-Hirzel H."/>
            <person name="Oudot-Le Secq M.P."/>
            <person name="Peter M."/>
            <person name="Quesneville H."/>
            <person name="Rajashekar B."/>
            <person name="Reich M."/>
            <person name="Rouhier N."/>
            <person name="Schmutz J."/>
            <person name="Yin T."/>
            <person name="Chalot M."/>
            <person name="Henrissat B."/>
            <person name="Kuees U."/>
            <person name="Lucas S."/>
            <person name="Van de Peer Y."/>
            <person name="Podila G.K."/>
            <person name="Polle A."/>
            <person name="Pukkila P.J."/>
            <person name="Richardson P.M."/>
            <person name="Rouze P."/>
            <person name="Sanders I.R."/>
            <person name="Stajich J.E."/>
            <person name="Tunlid A."/>
            <person name="Tuskan G."/>
            <person name="Grigoriev I.V."/>
        </authorList>
    </citation>
    <scope>NUCLEOTIDE SEQUENCE [LARGE SCALE GENOMIC DNA]</scope>
    <source>
        <strain evidence="2">S238N-H82 / ATCC MYA-4686</strain>
    </source>
</reference>
<sequence>MHTLDKYDLPPIPVNISIIIIRSSLLSDGLRKQGVGRSVGLKANAKVQPI</sequence>
<evidence type="ECO:0000313" key="1">
    <source>
        <dbReference type="EMBL" id="EDR00151.1"/>
    </source>
</evidence>
<protein>
    <submittedName>
        <fullName evidence="1">Predicted protein</fullName>
    </submittedName>
</protein>
<name>B0DZ12_LACBS</name>
<dbReference type="EMBL" id="DS547153">
    <property type="protein sequence ID" value="EDR00151.1"/>
    <property type="molecule type" value="Genomic_DNA"/>
</dbReference>
<organism evidence="2">
    <name type="scientific">Laccaria bicolor (strain S238N-H82 / ATCC MYA-4686)</name>
    <name type="common">Bicoloured deceiver</name>
    <name type="synonym">Laccaria laccata var. bicolor</name>
    <dbReference type="NCBI Taxonomy" id="486041"/>
    <lineage>
        <taxon>Eukaryota</taxon>
        <taxon>Fungi</taxon>
        <taxon>Dikarya</taxon>
        <taxon>Basidiomycota</taxon>
        <taxon>Agaricomycotina</taxon>
        <taxon>Agaricomycetes</taxon>
        <taxon>Agaricomycetidae</taxon>
        <taxon>Agaricales</taxon>
        <taxon>Agaricineae</taxon>
        <taxon>Hydnangiaceae</taxon>
        <taxon>Laccaria</taxon>
    </lineage>
</organism>
<dbReference type="HOGENOM" id="CLU_3125314_0_0_1"/>
<keyword evidence="2" id="KW-1185">Reference proteome</keyword>
<dbReference type="KEGG" id="lbc:LACBIDRAFT_314688"/>
<accession>B0DZ12</accession>
<gene>
    <name evidence="1" type="ORF">LACBIDRAFT_314688</name>
</gene>
<dbReference type="InParanoid" id="B0DZ12"/>